<dbReference type="AlphaFoldDB" id="A0A0K8J775"/>
<gene>
    <name evidence="1" type="ORF">SD1D_1968</name>
</gene>
<dbReference type="OrthoDB" id="9780343at2"/>
<sequence>MANLFSGLEEFGLNNLSNINIYDEEEKDEEKDGKKSKQNTFSEADIIFDKTYTCPVCNTEFKSKAVKTGRVKLQSLDTDLRPKYVQADPLKYDAILCPKCGYAALNRFFKYVTNAQADLIRKNISVKYKPTAEPESVYTYDDAIARHKMALVNSIIKKAKTSERAYTCLKTAWVIRGKAENLPLDTPNYKEEIAKLKKEEKEFLSNAYEGFSEAFMKEAFPMCGMDENTMTILVAELARKKGNLDEASRWVSRVLVSRDASERIKERARDIKELIKEGR</sequence>
<dbReference type="InterPro" id="IPR018708">
    <property type="entry name" value="DUF2225"/>
</dbReference>
<accession>A0A0K8J775</accession>
<keyword evidence="2" id="KW-1185">Reference proteome</keyword>
<organism evidence="1 2">
    <name type="scientific">Herbinix luporum</name>
    <dbReference type="NCBI Taxonomy" id="1679721"/>
    <lineage>
        <taxon>Bacteria</taxon>
        <taxon>Bacillati</taxon>
        <taxon>Bacillota</taxon>
        <taxon>Clostridia</taxon>
        <taxon>Lachnospirales</taxon>
        <taxon>Lachnospiraceae</taxon>
        <taxon>Herbinix</taxon>
    </lineage>
</organism>
<dbReference type="Pfam" id="PF09986">
    <property type="entry name" value="DUF2225"/>
    <property type="match status" value="1"/>
</dbReference>
<name>A0A0K8J775_9FIRM</name>
<protein>
    <recommendedName>
        <fullName evidence="3">DUF2225 domain-containing protein</fullName>
    </recommendedName>
</protein>
<reference evidence="2" key="1">
    <citation type="submission" date="2015-09" db="EMBL/GenBank/DDBJ databases">
        <authorList>
            <person name="Wibberg D."/>
        </authorList>
    </citation>
    <scope>NUCLEOTIDE SEQUENCE [LARGE SCALE GENOMIC DNA]</scope>
    <source>
        <strain evidence="2">SD1D</strain>
    </source>
</reference>
<dbReference type="EMBL" id="LN879430">
    <property type="protein sequence ID" value="CUH93506.1"/>
    <property type="molecule type" value="Genomic_DNA"/>
</dbReference>
<dbReference type="KEGG" id="hsd:SD1D_1968"/>
<evidence type="ECO:0008006" key="3">
    <source>
        <dbReference type="Google" id="ProtNLM"/>
    </source>
</evidence>
<evidence type="ECO:0000313" key="1">
    <source>
        <dbReference type="EMBL" id="CUH93506.1"/>
    </source>
</evidence>
<dbReference type="RefSeq" id="WP_058258747.1">
    <property type="nucleotide sequence ID" value="NZ_LN879430.1"/>
</dbReference>
<evidence type="ECO:0000313" key="2">
    <source>
        <dbReference type="Proteomes" id="UP000196053"/>
    </source>
</evidence>
<proteinExistence type="predicted"/>
<dbReference type="Proteomes" id="UP000196053">
    <property type="component" value="Chromosome I"/>
</dbReference>